<dbReference type="WBParaSite" id="nRc.2.0.1.t09573-RA">
    <property type="protein sequence ID" value="nRc.2.0.1.t09573-RA"/>
    <property type="gene ID" value="nRc.2.0.1.g09573"/>
</dbReference>
<dbReference type="AlphaFoldDB" id="A0A915I611"/>
<dbReference type="Proteomes" id="UP000887565">
    <property type="component" value="Unplaced"/>
</dbReference>
<accession>A0A915I611</accession>
<proteinExistence type="predicted"/>
<sequence length="64" mass="7727">MIVKQKVAKNITKKHDVNHLTLGEIRWHHSSVYIFYDDFHSYNDGRPMHAESHKNYTEDYCYLT</sequence>
<name>A0A915I611_ROMCU</name>
<evidence type="ECO:0000313" key="1">
    <source>
        <dbReference type="Proteomes" id="UP000887565"/>
    </source>
</evidence>
<keyword evidence="1" id="KW-1185">Reference proteome</keyword>
<organism evidence="1 2">
    <name type="scientific">Romanomermis culicivorax</name>
    <name type="common">Nematode worm</name>
    <dbReference type="NCBI Taxonomy" id="13658"/>
    <lineage>
        <taxon>Eukaryota</taxon>
        <taxon>Metazoa</taxon>
        <taxon>Ecdysozoa</taxon>
        <taxon>Nematoda</taxon>
        <taxon>Enoplea</taxon>
        <taxon>Dorylaimia</taxon>
        <taxon>Mermithida</taxon>
        <taxon>Mermithoidea</taxon>
        <taxon>Mermithidae</taxon>
        <taxon>Romanomermis</taxon>
    </lineage>
</organism>
<evidence type="ECO:0000313" key="2">
    <source>
        <dbReference type="WBParaSite" id="nRc.2.0.1.t09573-RA"/>
    </source>
</evidence>
<protein>
    <submittedName>
        <fullName evidence="2">Uncharacterized protein</fullName>
    </submittedName>
</protein>
<reference evidence="2" key="1">
    <citation type="submission" date="2022-11" db="UniProtKB">
        <authorList>
            <consortium name="WormBaseParasite"/>
        </authorList>
    </citation>
    <scope>IDENTIFICATION</scope>
</reference>